<dbReference type="AlphaFoldDB" id="A0AAE0IPK8"/>
<feature type="compositionally biased region" description="Polar residues" evidence="11">
    <location>
        <begin position="171"/>
        <end position="180"/>
    </location>
</feature>
<protein>
    <submittedName>
        <fullName evidence="13">Sec20-domain-containing protein</fullName>
    </submittedName>
</protein>
<keyword evidence="3" id="KW-0812">Transmembrane</keyword>
<evidence type="ECO:0000256" key="10">
    <source>
        <dbReference type="SAM" id="Coils"/>
    </source>
</evidence>
<name>A0AAE0IPK8_9PEZI</name>
<feature type="domain" description="Sec20 C-terminal" evidence="12">
    <location>
        <begin position="201"/>
        <end position="290"/>
    </location>
</feature>
<comment type="similarity">
    <text evidence="9">Belongs to the SEC20 family.</text>
</comment>
<feature type="compositionally biased region" description="Basic and acidic residues" evidence="11">
    <location>
        <begin position="387"/>
        <end position="396"/>
    </location>
</feature>
<evidence type="ECO:0000256" key="2">
    <source>
        <dbReference type="ARBA" id="ARBA00022448"/>
    </source>
</evidence>
<evidence type="ECO:0000256" key="6">
    <source>
        <dbReference type="ARBA" id="ARBA00022989"/>
    </source>
</evidence>
<proteinExistence type="inferred from homology"/>
<feature type="region of interest" description="Disordered" evidence="11">
    <location>
        <begin position="165"/>
        <end position="203"/>
    </location>
</feature>
<feature type="coiled-coil region" evidence="10">
    <location>
        <begin position="68"/>
        <end position="95"/>
    </location>
</feature>
<keyword evidence="6" id="KW-1133">Transmembrane helix</keyword>
<keyword evidence="14" id="KW-1185">Reference proteome</keyword>
<evidence type="ECO:0000256" key="7">
    <source>
        <dbReference type="ARBA" id="ARBA00023054"/>
    </source>
</evidence>
<evidence type="ECO:0000259" key="12">
    <source>
        <dbReference type="Pfam" id="PF03908"/>
    </source>
</evidence>
<keyword evidence="5" id="KW-0931">ER-Golgi transport</keyword>
<evidence type="ECO:0000256" key="4">
    <source>
        <dbReference type="ARBA" id="ARBA00022824"/>
    </source>
</evidence>
<sequence length="439" mass="49270">MSSSFEALQDRLTALQETTGQLKELIDRLATIKFQPGSLPLPKTSYNSTDDQEYASYPVETNVATELSAEINQILREEEEELELLGEEILDISSSNDTDNRRRLKEGVQRLDSDLKGCRSSFRKAQLQARNSLLAAQKLERQLLLGSFTPSVPASPVVSAVDIQQPEKQNHQNGNITETPVFSRPRRNHHKRNKDRDVVSASSDVTEALRRTHSMITDEVSKSAFARQTLAESTEALKQLQQNYEGIDGLLTRSRALVGTLLKSQKSDTWYLRTAFYICLATLAWLVFRRFMYGPLWWLVWFPMRTFFRTASRAGSAISSSGGKSSGARMEIVGGEEEGYRVIRGVGEEGAVPTVKVGVAPERVVRVVKKGEEEESYVEKVGRIIEDTLGGDKENETEADELDGPPQGGEEEIQKNPKKRMWEEPPVPVQQEIPVRDEL</sequence>
<keyword evidence="7 10" id="KW-0175">Coiled coil</keyword>
<dbReference type="InterPro" id="IPR005606">
    <property type="entry name" value="Sec20"/>
</dbReference>
<dbReference type="Proteomes" id="UP001283341">
    <property type="component" value="Unassembled WGS sequence"/>
</dbReference>
<dbReference type="EMBL" id="JAUEDM010000001">
    <property type="protein sequence ID" value="KAK3329008.1"/>
    <property type="molecule type" value="Genomic_DNA"/>
</dbReference>
<evidence type="ECO:0000256" key="8">
    <source>
        <dbReference type="ARBA" id="ARBA00023136"/>
    </source>
</evidence>
<feature type="compositionally biased region" description="Basic and acidic residues" evidence="11">
    <location>
        <begin position="412"/>
        <end position="423"/>
    </location>
</feature>
<comment type="subcellular location">
    <subcellularLocation>
        <location evidence="1">Endoplasmic reticulum membrane</location>
        <topology evidence="1">Single-pass type IV membrane protein</topology>
    </subcellularLocation>
</comment>
<dbReference type="InterPro" id="IPR056173">
    <property type="entry name" value="Sec20_C"/>
</dbReference>
<evidence type="ECO:0000256" key="9">
    <source>
        <dbReference type="ARBA" id="ARBA00037934"/>
    </source>
</evidence>
<accession>A0AAE0IPK8</accession>
<feature type="compositionally biased region" description="Basic residues" evidence="11">
    <location>
        <begin position="184"/>
        <end position="193"/>
    </location>
</feature>
<dbReference type="GO" id="GO:0006890">
    <property type="term" value="P:retrograde vesicle-mediated transport, Golgi to endoplasmic reticulum"/>
    <property type="evidence" value="ECO:0007669"/>
    <property type="project" value="InterPro"/>
</dbReference>
<feature type="region of interest" description="Disordered" evidence="11">
    <location>
        <begin position="387"/>
        <end position="439"/>
    </location>
</feature>
<dbReference type="GO" id="GO:0005789">
    <property type="term" value="C:endoplasmic reticulum membrane"/>
    <property type="evidence" value="ECO:0007669"/>
    <property type="project" value="UniProtKB-SubCell"/>
</dbReference>
<dbReference type="Pfam" id="PF03908">
    <property type="entry name" value="Sec20"/>
    <property type="match status" value="1"/>
</dbReference>
<keyword evidence="4" id="KW-0256">Endoplasmic reticulum</keyword>
<evidence type="ECO:0000313" key="13">
    <source>
        <dbReference type="EMBL" id="KAK3329008.1"/>
    </source>
</evidence>
<organism evidence="13 14">
    <name type="scientific">Apodospora peruviana</name>
    <dbReference type="NCBI Taxonomy" id="516989"/>
    <lineage>
        <taxon>Eukaryota</taxon>
        <taxon>Fungi</taxon>
        <taxon>Dikarya</taxon>
        <taxon>Ascomycota</taxon>
        <taxon>Pezizomycotina</taxon>
        <taxon>Sordariomycetes</taxon>
        <taxon>Sordariomycetidae</taxon>
        <taxon>Sordariales</taxon>
        <taxon>Lasiosphaeriaceae</taxon>
        <taxon>Apodospora</taxon>
    </lineage>
</organism>
<evidence type="ECO:0000256" key="5">
    <source>
        <dbReference type="ARBA" id="ARBA00022892"/>
    </source>
</evidence>
<dbReference type="GO" id="GO:0031201">
    <property type="term" value="C:SNARE complex"/>
    <property type="evidence" value="ECO:0007669"/>
    <property type="project" value="TreeGrafter"/>
</dbReference>
<gene>
    <name evidence="13" type="ORF">B0H66DRAFT_539987</name>
</gene>
<keyword evidence="2" id="KW-0813">Transport</keyword>
<reference evidence="13" key="2">
    <citation type="submission" date="2023-06" db="EMBL/GenBank/DDBJ databases">
        <authorList>
            <consortium name="Lawrence Berkeley National Laboratory"/>
            <person name="Haridas S."/>
            <person name="Hensen N."/>
            <person name="Bonometti L."/>
            <person name="Westerberg I."/>
            <person name="Brannstrom I.O."/>
            <person name="Guillou S."/>
            <person name="Cros-Aarteil S."/>
            <person name="Calhoun S."/>
            <person name="Kuo A."/>
            <person name="Mondo S."/>
            <person name="Pangilinan J."/>
            <person name="Riley R."/>
            <person name="Labutti K."/>
            <person name="Andreopoulos B."/>
            <person name="Lipzen A."/>
            <person name="Chen C."/>
            <person name="Yanf M."/>
            <person name="Daum C."/>
            <person name="Ng V."/>
            <person name="Clum A."/>
            <person name="Steindorff A."/>
            <person name="Ohm R."/>
            <person name="Martin F."/>
            <person name="Silar P."/>
            <person name="Natvig D."/>
            <person name="Lalanne C."/>
            <person name="Gautier V."/>
            <person name="Ament-Velasquez S.L."/>
            <person name="Kruys A."/>
            <person name="Hutchinson M.I."/>
            <person name="Powell A.J."/>
            <person name="Barry K."/>
            <person name="Miller A.N."/>
            <person name="Grigoriev I.V."/>
            <person name="Debuchy R."/>
            <person name="Gladieux P."/>
            <person name="Thoren M.H."/>
            <person name="Johannesson H."/>
        </authorList>
    </citation>
    <scope>NUCLEOTIDE SEQUENCE</scope>
    <source>
        <strain evidence="13">CBS 118394</strain>
    </source>
</reference>
<keyword evidence="8" id="KW-0472">Membrane</keyword>
<reference evidence="13" key="1">
    <citation type="journal article" date="2023" name="Mol. Phylogenet. Evol.">
        <title>Genome-scale phylogeny and comparative genomics of the fungal order Sordariales.</title>
        <authorList>
            <person name="Hensen N."/>
            <person name="Bonometti L."/>
            <person name="Westerberg I."/>
            <person name="Brannstrom I.O."/>
            <person name="Guillou S."/>
            <person name="Cros-Aarteil S."/>
            <person name="Calhoun S."/>
            <person name="Haridas S."/>
            <person name="Kuo A."/>
            <person name="Mondo S."/>
            <person name="Pangilinan J."/>
            <person name="Riley R."/>
            <person name="LaButti K."/>
            <person name="Andreopoulos B."/>
            <person name="Lipzen A."/>
            <person name="Chen C."/>
            <person name="Yan M."/>
            <person name="Daum C."/>
            <person name="Ng V."/>
            <person name="Clum A."/>
            <person name="Steindorff A."/>
            <person name="Ohm R.A."/>
            <person name="Martin F."/>
            <person name="Silar P."/>
            <person name="Natvig D.O."/>
            <person name="Lalanne C."/>
            <person name="Gautier V."/>
            <person name="Ament-Velasquez S.L."/>
            <person name="Kruys A."/>
            <person name="Hutchinson M.I."/>
            <person name="Powell A.J."/>
            <person name="Barry K."/>
            <person name="Miller A.N."/>
            <person name="Grigoriev I.V."/>
            <person name="Debuchy R."/>
            <person name="Gladieux P."/>
            <person name="Hiltunen Thoren M."/>
            <person name="Johannesson H."/>
        </authorList>
    </citation>
    <scope>NUCLEOTIDE SEQUENCE</scope>
    <source>
        <strain evidence="13">CBS 118394</strain>
    </source>
</reference>
<dbReference type="GO" id="GO:0005484">
    <property type="term" value="F:SNAP receptor activity"/>
    <property type="evidence" value="ECO:0007669"/>
    <property type="project" value="InterPro"/>
</dbReference>
<evidence type="ECO:0000256" key="1">
    <source>
        <dbReference type="ARBA" id="ARBA00004163"/>
    </source>
</evidence>
<dbReference type="PANTHER" id="PTHR12825:SF0">
    <property type="entry name" value="VESICLE TRANSPORT PROTEIN SEC20"/>
    <property type="match status" value="1"/>
</dbReference>
<comment type="caution">
    <text evidence="13">The sequence shown here is derived from an EMBL/GenBank/DDBJ whole genome shotgun (WGS) entry which is preliminary data.</text>
</comment>
<dbReference type="PANTHER" id="PTHR12825">
    <property type="entry name" value="BNIP1-RELATED"/>
    <property type="match status" value="1"/>
</dbReference>
<evidence type="ECO:0000256" key="11">
    <source>
        <dbReference type="SAM" id="MobiDB-lite"/>
    </source>
</evidence>
<evidence type="ECO:0000313" key="14">
    <source>
        <dbReference type="Proteomes" id="UP001283341"/>
    </source>
</evidence>
<evidence type="ECO:0000256" key="3">
    <source>
        <dbReference type="ARBA" id="ARBA00022692"/>
    </source>
</evidence>